<dbReference type="CDD" id="cd08065">
    <property type="entry name" value="MPN_eIF3h"/>
    <property type="match status" value="1"/>
</dbReference>
<sequence>MVQKQQGKVYEAPIANTINIEGSVILSILRHTSENFPSLFSGSLMGFEDDEGTIDITHAYPFPYPDQYEGGSFRSKSGSKYQQEILESLKSLDEGVEFQGWFQSTVSGNFITSSLVDAVAQQQLNNKNSFLLVHNMVSVGKGVDLKALRLSENFLTTYLDGKWKTKDLESHKLSYLNIFDETPINIHNQHLVNLFLASSEDTTLSNEFDTLNFSSNSNITTQLLENLYSQIDSFNFDQTNFNYYQRLLQKEHTKILQWKQNRKNENTERAKIGESELNPDEWQSIFKLPTGPSRFNNTLYSRAIDELADDILKKCDQELIKSFAIERNQYILLVRHGESEGNCDKSVNRHTPNHKICLTAQGHEQAKKAGSVLREFLEQFEEHDSRSVLFYTSPYLRARQTCKDIIDGIQDLEGVRFNVKEEARMREQDFGNFQSTPEEMEKIWAQRAHYGHFFFRIPHGESAADVYDRIASFNETLFRQFHQEKFPNVLVLVTHGIWARVFLMKWFRWSYEDFESLRNIPHCHFLIMKQQESGRYSLKTPLQTWDDLRDSDVEEEISKEFTQEVSFNSMNKLDNPDDMDIQSIIKAQVEAIEENRSKDKKIHETYKTTLAIRLSQDHQSIQNSKEDISSL</sequence>
<dbReference type="InterPro" id="IPR029033">
    <property type="entry name" value="His_PPase_superfam"/>
</dbReference>
<protein>
    <recommendedName>
        <fullName evidence="1">Eukaryotic translation initiation factor 3 subunit H</fullName>
        <shortName evidence="1">eIF3h</shortName>
    </recommendedName>
</protein>
<proteinExistence type="inferred from homology"/>
<dbReference type="InterPro" id="IPR037518">
    <property type="entry name" value="MPN"/>
</dbReference>
<dbReference type="SMART" id="SM00855">
    <property type="entry name" value="PGAM"/>
    <property type="match status" value="1"/>
</dbReference>
<dbReference type="SUPFAM" id="SSF53254">
    <property type="entry name" value="Phosphoglycerate mutase-like"/>
    <property type="match status" value="1"/>
</dbReference>
<keyword evidence="1" id="KW-0963">Cytoplasm</keyword>
<organism evidence="3 4">
    <name type="scientific">Candidozyma haemuli</name>
    <dbReference type="NCBI Taxonomy" id="45357"/>
    <lineage>
        <taxon>Eukaryota</taxon>
        <taxon>Fungi</taxon>
        <taxon>Dikarya</taxon>
        <taxon>Ascomycota</taxon>
        <taxon>Saccharomycotina</taxon>
        <taxon>Pichiomycetes</taxon>
        <taxon>Metschnikowiaceae</taxon>
        <taxon>Candidozyma</taxon>
    </lineage>
</organism>
<comment type="subcellular location">
    <subcellularLocation>
        <location evidence="1">Cytoplasm</location>
    </subcellularLocation>
</comment>
<evidence type="ECO:0000313" key="4">
    <source>
        <dbReference type="Proteomes" id="UP000825434"/>
    </source>
</evidence>
<dbReference type="HAMAP" id="MF_03007">
    <property type="entry name" value="eIF3h"/>
    <property type="match status" value="1"/>
</dbReference>
<dbReference type="Gene3D" id="3.40.50.1240">
    <property type="entry name" value="Phosphoglycerate mutase-like"/>
    <property type="match status" value="1"/>
</dbReference>
<evidence type="ECO:0000259" key="2">
    <source>
        <dbReference type="PROSITE" id="PS50249"/>
    </source>
</evidence>
<reference evidence="3 4" key="1">
    <citation type="submission" date="2021-06" db="EMBL/GenBank/DDBJ databases">
        <title>Candida outbreak in Lebanon.</title>
        <authorList>
            <person name="Finianos M."/>
        </authorList>
    </citation>
    <scope>NUCLEOTIDE SEQUENCE [LARGE SCALE GENOMIC DNA]</scope>
    <source>
        <strain evidence="3">CA3LBN</strain>
    </source>
</reference>
<comment type="function">
    <text evidence="1">Component of the eukaryotic translation initiation factor 3 (eIF-3) complex, which is involved in protein synthesis of a specialized repertoire of mRNAs and, together with other initiation factors, stimulates binding of mRNA and methionyl-tRNAi to the 40S ribosome. The eIF-3 complex specifically targets and initiates translation of a subset of mRNAs involved in cell proliferation.</text>
</comment>
<dbReference type="InterPro" id="IPR045810">
    <property type="entry name" value="eIF3h_C"/>
</dbReference>
<dbReference type="CDD" id="cd07067">
    <property type="entry name" value="HP_PGM_like"/>
    <property type="match status" value="1"/>
</dbReference>
<accession>A0ABX8HZ92</accession>
<dbReference type="EMBL" id="CP076661">
    <property type="protein sequence ID" value="QWU86070.1"/>
    <property type="molecule type" value="Genomic_DNA"/>
</dbReference>
<dbReference type="Pfam" id="PF01398">
    <property type="entry name" value="JAB"/>
    <property type="match status" value="1"/>
</dbReference>
<dbReference type="PROSITE" id="PS50249">
    <property type="entry name" value="MPN"/>
    <property type="match status" value="1"/>
</dbReference>
<dbReference type="InterPro" id="IPR000555">
    <property type="entry name" value="JAMM/MPN+_dom"/>
</dbReference>
<keyword evidence="1" id="KW-0396">Initiation factor</keyword>
<evidence type="ECO:0000256" key="1">
    <source>
        <dbReference type="HAMAP-Rule" id="MF_03007"/>
    </source>
</evidence>
<dbReference type="Gene3D" id="3.40.140.10">
    <property type="entry name" value="Cytidine Deaminase, domain 2"/>
    <property type="match status" value="1"/>
</dbReference>
<dbReference type="Pfam" id="PF19445">
    <property type="entry name" value="eIF3h_C"/>
    <property type="match status" value="1"/>
</dbReference>
<dbReference type="InterPro" id="IPR027524">
    <property type="entry name" value="eIF3h"/>
</dbReference>
<evidence type="ECO:0000313" key="3">
    <source>
        <dbReference type="EMBL" id="QWU86070.1"/>
    </source>
</evidence>
<name>A0ABX8HZ92_9ASCO</name>
<dbReference type="InterPro" id="IPR013078">
    <property type="entry name" value="His_Pase_superF_clade-1"/>
</dbReference>
<comment type="similarity">
    <text evidence="1">Belongs to the eIF-3 subunit H family.</text>
</comment>
<gene>
    <name evidence="3" type="ORF">CA3LBN_000288</name>
</gene>
<keyword evidence="1" id="KW-0648">Protein biosynthesis</keyword>
<dbReference type="Proteomes" id="UP000825434">
    <property type="component" value="Chromosome 1"/>
</dbReference>
<dbReference type="InterPro" id="IPR052765">
    <property type="entry name" value="PGM-Related"/>
</dbReference>
<dbReference type="Pfam" id="PF00300">
    <property type="entry name" value="His_Phos_1"/>
    <property type="match status" value="1"/>
</dbReference>
<dbReference type="PANTHER" id="PTHR46192">
    <property type="entry name" value="BROAD-RANGE ACID PHOSPHATASE DET1"/>
    <property type="match status" value="1"/>
</dbReference>
<comment type="subunit">
    <text evidence="1">Component of the eukaryotic translation initiation factor 3 (eIF-3) complex.</text>
</comment>
<feature type="domain" description="MPN" evidence="2">
    <location>
        <begin position="18"/>
        <end position="154"/>
    </location>
</feature>
<keyword evidence="4" id="KW-1185">Reference proteome</keyword>